<dbReference type="EMBL" id="AUZY01010093">
    <property type="protein sequence ID" value="EQD39898.1"/>
    <property type="molecule type" value="Genomic_DNA"/>
</dbReference>
<dbReference type="Pfam" id="PF03144">
    <property type="entry name" value="GTP_EFTU_D2"/>
    <property type="match status" value="1"/>
</dbReference>
<feature type="non-terminal residue" evidence="2">
    <location>
        <position position="268"/>
    </location>
</feature>
<dbReference type="GO" id="GO:0005525">
    <property type="term" value="F:GTP binding"/>
    <property type="evidence" value="ECO:0007669"/>
    <property type="project" value="InterPro"/>
</dbReference>
<dbReference type="GO" id="GO:0003746">
    <property type="term" value="F:translation elongation factor activity"/>
    <property type="evidence" value="ECO:0007669"/>
    <property type="project" value="UniProtKB-KW"/>
</dbReference>
<protein>
    <submittedName>
        <fullName evidence="2">Selenocysteine-specific translation elongation factor</fullName>
    </submittedName>
</protein>
<evidence type="ECO:0000259" key="1">
    <source>
        <dbReference type="PROSITE" id="PS51722"/>
    </source>
</evidence>
<dbReference type="PRINTS" id="PR00315">
    <property type="entry name" value="ELONGATNFCT"/>
</dbReference>
<dbReference type="InterPro" id="IPR050055">
    <property type="entry name" value="EF-Tu_GTPase"/>
</dbReference>
<comment type="caution">
    <text evidence="2">The sequence shown here is derived from an EMBL/GenBank/DDBJ whole genome shotgun (WGS) entry which is preliminary data.</text>
</comment>
<dbReference type="PROSITE" id="PS51722">
    <property type="entry name" value="G_TR_2"/>
    <property type="match status" value="1"/>
</dbReference>
<dbReference type="SUPFAM" id="SSF52540">
    <property type="entry name" value="P-loop containing nucleoside triphosphate hydrolases"/>
    <property type="match status" value="1"/>
</dbReference>
<dbReference type="InterPro" id="IPR027417">
    <property type="entry name" value="P-loop_NTPase"/>
</dbReference>
<dbReference type="InterPro" id="IPR000795">
    <property type="entry name" value="T_Tr_GTP-bd_dom"/>
</dbReference>
<dbReference type="InterPro" id="IPR009000">
    <property type="entry name" value="Transl_B-barrel_sf"/>
</dbReference>
<organism evidence="2">
    <name type="scientific">mine drainage metagenome</name>
    <dbReference type="NCBI Taxonomy" id="410659"/>
    <lineage>
        <taxon>unclassified sequences</taxon>
        <taxon>metagenomes</taxon>
        <taxon>ecological metagenomes</taxon>
    </lineage>
</organism>
<gene>
    <name evidence="2" type="ORF">B1B_15180</name>
</gene>
<dbReference type="PANTHER" id="PTHR43721:SF22">
    <property type="entry name" value="ELONGATION FACTOR TU, MITOCHONDRIAL"/>
    <property type="match status" value="1"/>
</dbReference>
<keyword evidence="2" id="KW-0251">Elongation factor</keyword>
<dbReference type="AlphaFoldDB" id="T0Z456"/>
<dbReference type="Gene3D" id="2.40.30.10">
    <property type="entry name" value="Translation factors"/>
    <property type="match status" value="1"/>
</dbReference>
<reference evidence="2" key="1">
    <citation type="submission" date="2013-08" db="EMBL/GenBank/DDBJ databases">
        <authorList>
            <person name="Mendez C."/>
            <person name="Richter M."/>
            <person name="Ferrer M."/>
            <person name="Sanchez J."/>
        </authorList>
    </citation>
    <scope>NUCLEOTIDE SEQUENCE</scope>
</reference>
<dbReference type="GO" id="GO:0005829">
    <property type="term" value="C:cytosol"/>
    <property type="evidence" value="ECO:0007669"/>
    <property type="project" value="TreeGrafter"/>
</dbReference>
<dbReference type="GO" id="GO:0003924">
    <property type="term" value="F:GTPase activity"/>
    <property type="evidence" value="ECO:0007669"/>
    <property type="project" value="InterPro"/>
</dbReference>
<dbReference type="SUPFAM" id="SSF50447">
    <property type="entry name" value="Translation proteins"/>
    <property type="match status" value="1"/>
</dbReference>
<dbReference type="Pfam" id="PF00009">
    <property type="entry name" value="GTP_EFTU"/>
    <property type="match status" value="1"/>
</dbReference>
<accession>T0Z456</accession>
<sequence length="268" mass="27580">MSELVVGTAGHIDHGKTALVAALTGVDCDRLAEERRRGMTIELGFAPWSLPSGRDVSVVDVPGHERFIRTMAVGARSTDLALLCVAADDGVMPQTQEHAAILRVLTVRRAVVAVTKVDLAPERASSVGESSLALLHALGVAATRWVGVSAPGRLGLGELAAAVDSELDAIQAPADRGHPRLLVDRSFSQVGTGTVVTGVLDGGRLHLGEGVEVFPSGKRGRIQGLQRRGQPVSAAEAGGRLALALNGIAVKDVPRGSVIGLAGDASPS</sequence>
<feature type="domain" description="Tr-type G" evidence="1">
    <location>
        <begin position="1"/>
        <end position="174"/>
    </location>
</feature>
<reference evidence="2" key="2">
    <citation type="journal article" date="2014" name="ISME J.">
        <title>Microbial stratification in low pH oxic and suboxic macroscopic growths along an acid mine drainage.</title>
        <authorList>
            <person name="Mendez-Garcia C."/>
            <person name="Mesa V."/>
            <person name="Sprenger R.R."/>
            <person name="Richter M."/>
            <person name="Diez M.S."/>
            <person name="Solano J."/>
            <person name="Bargiela R."/>
            <person name="Golyshina O.V."/>
            <person name="Manteca A."/>
            <person name="Ramos J.L."/>
            <person name="Gallego J.R."/>
            <person name="Llorente I."/>
            <person name="Martins Dos Santos V.A."/>
            <person name="Jensen O.N."/>
            <person name="Pelaez A.I."/>
            <person name="Sanchez J."/>
            <person name="Ferrer M."/>
        </authorList>
    </citation>
    <scope>NUCLEOTIDE SEQUENCE</scope>
</reference>
<keyword evidence="2" id="KW-0648">Protein biosynthesis</keyword>
<proteinExistence type="predicted"/>
<dbReference type="PANTHER" id="PTHR43721">
    <property type="entry name" value="ELONGATION FACTOR TU-RELATED"/>
    <property type="match status" value="1"/>
</dbReference>
<evidence type="ECO:0000313" key="2">
    <source>
        <dbReference type="EMBL" id="EQD39898.1"/>
    </source>
</evidence>
<dbReference type="InterPro" id="IPR004161">
    <property type="entry name" value="EFTu-like_2"/>
</dbReference>
<name>T0Z456_9ZZZZ</name>
<dbReference type="Gene3D" id="3.40.50.300">
    <property type="entry name" value="P-loop containing nucleotide triphosphate hydrolases"/>
    <property type="match status" value="1"/>
</dbReference>